<dbReference type="InterPro" id="IPR038830">
    <property type="entry name" value="CCDC186"/>
</dbReference>
<dbReference type="PANTHER" id="PTHR18911:SF5">
    <property type="entry name" value="COILED-COIL DOMAIN-CONTAINING PROTEIN 186"/>
    <property type="match status" value="1"/>
</dbReference>
<feature type="coiled-coil region" evidence="1">
    <location>
        <begin position="16"/>
        <end position="43"/>
    </location>
</feature>
<evidence type="ECO:0000256" key="2">
    <source>
        <dbReference type="SAM" id="MobiDB-lite"/>
    </source>
</evidence>
<keyword evidence="3" id="KW-1133">Transmembrane helix</keyword>
<dbReference type="AlphaFoldDB" id="A0A0N5AE51"/>
<keyword evidence="3" id="KW-0472">Membrane</keyword>
<feature type="compositionally biased region" description="Low complexity" evidence="2">
    <location>
        <begin position="131"/>
        <end position="156"/>
    </location>
</feature>
<feature type="coiled-coil region" evidence="1">
    <location>
        <begin position="175"/>
        <end position="209"/>
    </location>
</feature>
<evidence type="ECO:0000256" key="1">
    <source>
        <dbReference type="SAM" id="Coils"/>
    </source>
</evidence>
<feature type="transmembrane region" description="Helical" evidence="3">
    <location>
        <begin position="65"/>
        <end position="85"/>
    </location>
</feature>
<evidence type="ECO:0000256" key="3">
    <source>
        <dbReference type="SAM" id="Phobius"/>
    </source>
</evidence>
<sequence length="317" mass="35827">MASMEAHHNRYLEELSTKTNQSLSQLTKKLEMAEKEKNDTVVRYAIREAEIMRLKSDNEKYSKEVLIGVFLFYYFSMALICFSSLRRAEEAEKDAEAARSNMDQAELEANECRRQAERMLEVTRQLTERNSALSSESGSTSSRASSVSSVDLASRGTNGSPPPTTTSIENTSVLQQQMVEKIVKLQKTLAKKQEKIEFLEEHVQQCTHELCKKTKIIQNYALREEAALLLPVEDALNKVPLSRRTGGMSLMGSMFSSGDKKTELELATEVNSRLQAVLEDTLYKNITLKTNIDTLGEEIARLSRENRQLSLQKANDL</sequence>
<dbReference type="Proteomes" id="UP000046393">
    <property type="component" value="Unplaced"/>
</dbReference>
<reference evidence="5" key="1">
    <citation type="submission" date="2017-02" db="UniProtKB">
        <authorList>
            <consortium name="WormBaseParasite"/>
        </authorList>
    </citation>
    <scope>IDENTIFICATION</scope>
</reference>
<dbReference type="GO" id="GO:0005802">
    <property type="term" value="C:trans-Golgi network"/>
    <property type="evidence" value="ECO:0007669"/>
    <property type="project" value="TreeGrafter"/>
</dbReference>
<feature type="coiled-coil region" evidence="1">
    <location>
        <begin position="285"/>
        <end position="312"/>
    </location>
</feature>
<dbReference type="GO" id="GO:0031267">
    <property type="term" value="F:small GTPase binding"/>
    <property type="evidence" value="ECO:0007669"/>
    <property type="project" value="TreeGrafter"/>
</dbReference>
<keyword evidence="1" id="KW-0175">Coiled coil</keyword>
<dbReference type="WBParaSite" id="SMUV_0000249401-mRNA-1">
    <property type="protein sequence ID" value="SMUV_0000249401-mRNA-1"/>
    <property type="gene ID" value="SMUV_0000249401"/>
</dbReference>
<protein>
    <submittedName>
        <fullName evidence="5">Shootin-1</fullName>
    </submittedName>
</protein>
<dbReference type="GO" id="GO:0099518">
    <property type="term" value="P:vesicle cytoskeletal trafficking"/>
    <property type="evidence" value="ECO:0007669"/>
    <property type="project" value="TreeGrafter"/>
</dbReference>
<organism evidence="4 5">
    <name type="scientific">Syphacia muris</name>
    <dbReference type="NCBI Taxonomy" id="451379"/>
    <lineage>
        <taxon>Eukaryota</taxon>
        <taxon>Metazoa</taxon>
        <taxon>Ecdysozoa</taxon>
        <taxon>Nematoda</taxon>
        <taxon>Chromadorea</taxon>
        <taxon>Rhabditida</taxon>
        <taxon>Spirurina</taxon>
        <taxon>Oxyuridomorpha</taxon>
        <taxon>Oxyuroidea</taxon>
        <taxon>Oxyuridae</taxon>
        <taxon>Syphacia</taxon>
    </lineage>
</organism>
<evidence type="ECO:0000313" key="5">
    <source>
        <dbReference type="WBParaSite" id="SMUV_0000249401-mRNA-1"/>
    </source>
</evidence>
<proteinExistence type="predicted"/>
<accession>A0A0N5AE51</accession>
<evidence type="ECO:0000313" key="4">
    <source>
        <dbReference type="Proteomes" id="UP000046393"/>
    </source>
</evidence>
<feature type="coiled-coil region" evidence="1">
    <location>
        <begin position="85"/>
        <end position="122"/>
    </location>
</feature>
<dbReference type="PANTHER" id="PTHR18911">
    <property type="entry name" value="CTCL TUMOR ANTIGEN HD-CL-01"/>
    <property type="match status" value="1"/>
</dbReference>
<name>A0A0N5AE51_9BILA</name>
<keyword evidence="3" id="KW-0812">Transmembrane</keyword>
<dbReference type="STRING" id="451379.A0A0N5AE51"/>
<keyword evidence="4" id="KW-1185">Reference proteome</keyword>
<feature type="region of interest" description="Disordered" evidence="2">
    <location>
        <begin position="128"/>
        <end position="168"/>
    </location>
</feature>